<dbReference type="Gene3D" id="3.50.50.60">
    <property type="entry name" value="FAD/NAD(P)-binding domain"/>
    <property type="match status" value="1"/>
</dbReference>
<reference evidence="1" key="1">
    <citation type="submission" date="2021-06" db="EMBL/GenBank/DDBJ databases">
        <authorList>
            <person name="Kallberg Y."/>
            <person name="Tangrot J."/>
            <person name="Rosling A."/>
        </authorList>
    </citation>
    <scope>NUCLEOTIDE SEQUENCE</scope>
    <source>
        <strain evidence="1">UK204</strain>
    </source>
</reference>
<organism evidence="1 2">
    <name type="scientific">Funneliformis caledonium</name>
    <dbReference type="NCBI Taxonomy" id="1117310"/>
    <lineage>
        <taxon>Eukaryota</taxon>
        <taxon>Fungi</taxon>
        <taxon>Fungi incertae sedis</taxon>
        <taxon>Mucoromycota</taxon>
        <taxon>Glomeromycotina</taxon>
        <taxon>Glomeromycetes</taxon>
        <taxon>Glomerales</taxon>
        <taxon>Glomeraceae</taxon>
        <taxon>Funneliformis</taxon>
    </lineage>
</organism>
<proteinExistence type="predicted"/>
<name>A0A9N9BN45_9GLOM</name>
<comment type="caution">
    <text evidence="1">The sequence shown here is derived from an EMBL/GenBank/DDBJ whole genome shotgun (WGS) entry which is preliminary data.</text>
</comment>
<accession>A0A9N9BN45</accession>
<dbReference type="InterPro" id="IPR036188">
    <property type="entry name" value="FAD/NAD-bd_sf"/>
</dbReference>
<keyword evidence="2" id="KW-1185">Reference proteome</keyword>
<dbReference type="Proteomes" id="UP000789570">
    <property type="component" value="Unassembled WGS sequence"/>
</dbReference>
<sequence length="71" mass="8328">MVTYRDWEKYALDTRETKDSVWVMFDDGSQEICDILVGVDGINFPARKQRQPELQIFDIGLTNIITYQNNL</sequence>
<evidence type="ECO:0000313" key="1">
    <source>
        <dbReference type="EMBL" id="CAG8573878.1"/>
    </source>
</evidence>
<protein>
    <submittedName>
        <fullName evidence="1">13976_t:CDS:1</fullName>
    </submittedName>
</protein>
<dbReference type="EMBL" id="CAJVPQ010001877">
    <property type="protein sequence ID" value="CAG8573878.1"/>
    <property type="molecule type" value="Genomic_DNA"/>
</dbReference>
<gene>
    <name evidence="1" type="ORF">FCALED_LOCUS7232</name>
</gene>
<dbReference type="AlphaFoldDB" id="A0A9N9BN45"/>
<dbReference type="OrthoDB" id="655030at2759"/>
<evidence type="ECO:0000313" key="2">
    <source>
        <dbReference type="Proteomes" id="UP000789570"/>
    </source>
</evidence>